<dbReference type="AlphaFoldDB" id="A0A5N6RDQ8"/>
<evidence type="ECO:0000256" key="1">
    <source>
        <dbReference type="SAM" id="MobiDB-lite"/>
    </source>
</evidence>
<proteinExistence type="predicted"/>
<dbReference type="EMBL" id="CM017326">
    <property type="protein sequence ID" value="KAE8076516.1"/>
    <property type="molecule type" value="Genomic_DNA"/>
</dbReference>
<evidence type="ECO:0000313" key="3">
    <source>
        <dbReference type="Proteomes" id="UP000327013"/>
    </source>
</evidence>
<protein>
    <submittedName>
        <fullName evidence="2">Uncharacterized protein</fullName>
    </submittedName>
</protein>
<organism evidence="2 3">
    <name type="scientific">Carpinus fangiana</name>
    <dbReference type="NCBI Taxonomy" id="176857"/>
    <lineage>
        <taxon>Eukaryota</taxon>
        <taxon>Viridiplantae</taxon>
        <taxon>Streptophyta</taxon>
        <taxon>Embryophyta</taxon>
        <taxon>Tracheophyta</taxon>
        <taxon>Spermatophyta</taxon>
        <taxon>Magnoliopsida</taxon>
        <taxon>eudicotyledons</taxon>
        <taxon>Gunneridae</taxon>
        <taxon>Pentapetalae</taxon>
        <taxon>rosids</taxon>
        <taxon>fabids</taxon>
        <taxon>Fagales</taxon>
        <taxon>Betulaceae</taxon>
        <taxon>Carpinus</taxon>
    </lineage>
</organism>
<feature type="region of interest" description="Disordered" evidence="1">
    <location>
        <begin position="75"/>
        <end position="98"/>
    </location>
</feature>
<accession>A0A5N6RDQ8</accession>
<reference evidence="2 3" key="1">
    <citation type="submission" date="2019-06" db="EMBL/GenBank/DDBJ databases">
        <title>A chromosomal-level reference genome of Carpinus fangiana (Coryloideae, Betulaceae).</title>
        <authorList>
            <person name="Yang X."/>
            <person name="Wang Z."/>
            <person name="Zhang L."/>
            <person name="Hao G."/>
            <person name="Liu J."/>
            <person name="Yang Y."/>
        </authorList>
    </citation>
    <scope>NUCLEOTIDE SEQUENCE [LARGE SCALE GENOMIC DNA]</scope>
    <source>
        <strain evidence="2">Cfa_2016G</strain>
        <tissue evidence="2">Leaf</tissue>
    </source>
</reference>
<gene>
    <name evidence="2" type="ORF">FH972_015162</name>
</gene>
<dbReference type="Proteomes" id="UP000327013">
    <property type="component" value="Chromosome 6"/>
</dbReference>
<sequence>MLGVEENLPTSRSLLLILTGNLTGPPPIPGGGPVCSWGPPRVGGITFHTAPLHFDIQKGKGTVVDHLSSFDEHVRRMDRGKISPPTVKDKGKKKMQEP</sequence>
<keyword evidence="3" id="KW-1185">Reference proteome</keyword>
<evidence type="ECO:0000313" key="2">
    <source>
        <dbReference type="EMBL" id="KAE8076516.1"/>
    </source>
</evidence>
<name>A0A5N6RDQ8_9ROSI</name>